<evidence type="ECO:0000313" key="9">
    <source>
        <dbReference type="EMBL" id="MFC5357618.1"/>
    </source>
</evidence>
<evidence type="ECO:0000259" key="8">
    <source>
        <dbReference type="PROSITE" id="PS50928"/>
    </source>
</evidence>
<gene>
    <name evidence="9" type="ORF">ACFPMG_21640</name>
</gene>
<dbReference type="Pfam" id="PF00528">
    <property type="entry name" value="BPD_transp_1"/>
    <property type="match status" value="1"/>
</dbReference>
<dbReference type="Proteomes" id="UP001596166">
    <property type="component" value="Unassembled WGS sequence"/>
</dbReference>
<organism evidence="9 10">
    <name type="scientific">Azospirillum himalayense</name>
    <dbReference type="NCBI Taxonomy" id="654847"/>
    <lineage>
        <taxon>Bacteria</taxon>
        <taxon>Pseudomonadati</taxon>
        <taxon>Pseudomonadota</taxon>
        <taxon>Alphaproteobacteria</taxon>
        <taxon>Rhodospirillales</taxon>
        <taxon>Azospirillaceae</taxon>
        <taxon>Azospirillum</taxon>
    </lineage>
</organism>
<dbReference type="EMBL" id="JBHSLC010000049">
    <property type="protein sequence ID" value="MFC5357618.1"/>
    <property type="molecule type" value="Genomic_DNA"/>
</dbReference>
<dbReference type="InterPro" id="IPR000515">
    <property type="entry name" value="MetI-like"/>
</dbReference>
<sequence length="316" mass="33631">MAGFIARRLGSGLLTLALLSVIAFIGTEILPGDPARAILGKDASEEAVANLTIQLGLDRPPAVRYVDWIGRAVIGDLGTSYAQKAPVTRMIAESGGRSLLLGLVTLAVVVPLSVVAGLWAARREGSVVDRIVTFGGMALMVVPGFVVAIVLILLFGVFVPLFPISAMPPPGADFGERIFHLLLPAVVLSATLFGYLARVVRANALEVYRSDYVRTAALKGLSPARVMRRHVFRNAMAPSLIVFATQVGYLLGGLVVVEKIFNYPGLGVMMLRAAEYSDMPVLEAGIMLIGLSYVLLTLAADVAQRLLDPRLRKAVA</sequence>
<keyword evidence="4 7" id="KW-0812">Transmembrane</keyword>
<evidence type="ECO:0000256" key="6">
    <source>
        <dbReference type="ARBA" id="ARBA00023136"/>
    </source>
</evidence>
<evidence type="ECO:0000256" key="3">
    <source>
        <dbReference type="ARBA" id="ARBA00022475"/>
    </source>
</evidence>
<dbReference type="CDD" id="cd06261">
    <property type="entry name" value="TM_PBP2"/>
    <property type="match status" value="1"/>
</dbReference>
<evidence type="ECO:0000256" key="5">
    <source>
        <dbReference type="ARBA" id="ARBA00022989"/>
    </source>
</evidence>
<feature type="transmembrane region" description="Helical" evidence="7">
    <location>
        <begin position="281"/>
        <end position="303"/>
    </location>
</feature>
<evidence type="ECO:0000256" key="7">
    <source>
        <dbReference type="RuleBase" id="RU363032"/>
    </source>
</evidence>
<evidence type="ECO:0000256" key="1">
    <source>
        <dbReference type="ARBA" id="ARBA00004651"/>
    </source>
</evidence>
<dbReference type="Pfam" id="PF19300">
    <property type="entry name" value="BPD_transp_1_N"/>
    <property type="match status" value="1"/>
</dbReference>
<dbReference type="RefSeq" id="WP_376997255.1">
    <property type="nucleotide sequence ID" value="NZ_JBHSLC010000049.1"/>
</dbReference>
<feature type="transmembrane region" description="Helical" evidence="7">
    <location>
        <begin position="178"/>
        <end position="200"/>
    </location>
</feature>
<comment type="caution">
    <text evidence="9">The sequence shown here is derived from an EMBL/GenBank/DDBJ whole genome shotgun (WGS) entry which is preliminary data.</text>
</comment>
<proteinExistence type="inferred from homology"/>
<evidence type="ECO:0000256" key="4">
    <source>
        <dbReference type="ARBA" id="ARBA00022692"/>
    </source>
</evidence>
<protein>
    <submittedName>
        <fullName evidence="9">ABC transporter permease</fullName>
    </submittedName>
</protein>
<keyword evidence="5 7" id="KW-1133">Transmembrane helix</keyword>
<dbReference type="PANTHER" id="PTHR43163:SF3">
    <property type="entry name" value="PEPTIDE ABC TRANSPORTER PERMEASE PROTEIN"/>
    <property type="match status" value="1"/>
</dbReference>
<feature type="transmembrane region" description="Helical" evidence="7">
    <location>
        <begin position="235"/>
        <end position="261"/>
    </location>
</feature>
<feature type="transmembrane region" description="Helical" evidence="7">
    <location>
        <begin position="99"/>
        <end position="119"/>
    </location>
</feature>
<comment type="subcellular location">
    <subcellularLocation>
        <location evidence="1 7">Cell membrane</location>
        <topology evidence="1 7">Multi-pass membrane protein</topology>
    </subcellularLocation>
</comment>
<name>A0ABW0GBX2_9PROT</name>
<keyword evidence="3" id="KW-1003">Cell membrane</keyword>
<dbReference type="Gene3D" id="1.10.3720.10">
    <property type="entry name" value="MetI-like"/>
    <property type="match status" value="1"/>
</dbReference>
<feature type="domain" description="ABC transmembrane type-1" evidence="8">
    <location>
        <begin position="95"/>
        <end position="299"/>
    </location>
</feature>
<keyword evidence="10" id="KW-1185">Reference proteome</keyword>
<dbReference type="PANTHER" id="PTHR43163">
    <property type="entry name" value="DIPEPTIDE TRANSPORT SYSTEM PERMEASE PROTEIN DPPB-RELATED"/>
    <property type="match status" value="1"/>
</dbReference>
<comment type="similarity">
    <text evidence="7">Belongs to the binding-protein-dependent transport system permease family.</text>
</comment>
<reference evidence="10" key="1">
    <citation type="journal article" date="2019" name="Int. J. Syst. Evol. Microbiol.">
        <title>The Global Catalogue of Microorganisms (GCM) 10K type strain sequencing project: providing services to taxonomists for standard genome sequencing and annotation.</title>
        <authorList>
            <consortium name="The Broad Institute Genomics Platform"/>
            <consortium name="The Broad Institute Genome Sequencing Center for Infectious Disease"/>
            <person name="Wu L."/>
            <person name="Ma J."/>
        </authorList>
    </citation>
    <scope>NUCLEOTIDE SEQUENCE [LARGE SCALE GENOMIC DNA]</scope>
    <source>
        <strain evidence="10">CCUG 58760</strain>
    </source>
</reference>
<dbReference type="SUPFAM" id="SSF161098">
    <property type="entry name" value="MetI-like"/>
    <property type="match status" value="1"/>
</dbReference>
<feature type="transmembrane region" description="Helical" evidence="7">
    <location>
        <begin position="131"/>
        <end position="158"/>
    </location>
</feature>
<keyword evidence="6 7" id="KW-0472">Membrane</keyword>
<dbReference type="InterPro" id="IPR045621">
    <property type="entry name" value="BPD_transp_1_N"/>
</dbReference>
<keyword evidence="2 7" id="KW-0813">Transport</keyword>
<dbReference type="PROSITE" id="PS50928">
    <property type="entry name" value="ABC_TM1"/>
    <property type="match status" value="1"/>
</dbReference>
<evidence type="ECO:0000256" key="2">
    <source>
        <dbReference type="ARBA" id="ARBA00022448"/>
    </source>
</evidence>
<accession>A0ABW0GBX2</accession>
<evidence type="ECO:0000313" key="10">
    <source>
        <dbReference type="Proteomes" id="UP001596166"/>
    </source>
</evidence>
<dbReference type="InterPro" id="IPR035906">
    <property type="entry name" value="MetI-like_sf"/>
</dbReference>